<dbReference type="EMBL" id="JAFKGL010000012">
    <property type="protein sequence ID" value="MBN9412665.1"/>
    <property type="molecule type" value="Genomic_DNA"/>
</dbReference>
<feature type="transmembrane region" description="Helical" evidence="6">
    <location>
        <begin position="265"/>
        <end position="287"/>
    </location>
</feature>
<feature type="transmembrane region" description="Helical" evidence="6">
    <location>
        <begin position="113"/>
        <end position="130"/>
    </location>
</feature>
<dbReference type="AlphaFoldDB" id="A0A8J7PHK9"/>
<reference evidence="8" key="1">
    <citation type="submission" date="2021-02" db="EMBL/GenBank/DDBJ databases">
        <title>Thiocyanate and organic carbon inputs drive convergent selection for specific autotrophic Afipia and Thiobacillus strains within complex microbiomes.</title>
        <authorList>
            <person name="Huddy R.J."/>
            <person name="Sachdeva R."/>
            <person name="Kadzinga F."/>
            <person name="Kantor R.S."/>
            <person name="Harrison S.T.L."/>
            <person name="Banfield J.F."/>
        </authorList>
    </citation>
    <scope>NUCLEOTIDE SEQUENCE</scope>
    <source>
        <strain evidence="8">SCN18_10_11_15_R4_P_38_20</strain>
    </source>
</reference>
<evidence type="ECO:0000256" key="2">
    <source>
        <dbReference type="ARBA" id="ARBA00007362"/>
    </source>
</evidence>
<organism evidence="8 9">
    <name type="scientific">Candidatus Paracaedimonas acanthamoebae</name>
    <dbReference type="NCBI Taxonomy" id="244581"/>
    <lineage>
        <taxon>Bacteria</taxon>
        <taxon>Pseudomonadati</taxon>
        <taxon>Pseudomonadota</taxon>
        <taxon>Alphaproteobacteria</taxon>
        <taxon>Holosporales</taxon>
        <taxon>Caedimonadaceae</taxon>
        <taxon>Candidatus Paracaedimonas</taxon>
    </lineage>
</organism>
<dbReference type="InterPro" id="IPR037185">
    <property type="entry name" value="EmrE-like"/>
</dbReference>
<feature type="transmembrane region" description="Helical" evidence="6">
    <location>
        <begin position="142"/>
        <end position="162"/>
    </location>
</feature>
<dbReference type="GO" id="GO:0016020">
    <property type="term" value="C:membrane"/>
    <property type="evidence" value="ECO:0007669"/>
    <property type="project" value="UniProtKB-SubCell"/>
</dbReference>
<dbReference type="InterPro" id="IPR050638">
    <property type="entry name" value="AA-Vitamin_Transporters"/>
</dbReference>
<evidence type="ECO:0000256" key="6">
    <source>
        <dbReference type="SAM" id="Phobius"/>
    </source>
</evidence>
<proteinExistence type="inferred from homology"/>
<dbReference type="Proteomes" id="UP000664414">
    <property type="component" value="Unassembled WGS sequence"/>
</dbReference>
<dbReference type="InterPro" id="IPR000620">
    <property type="entry name" value="EamA_dom"/>
</dbReference>
<feature type="transmembrane region" description="Helical" evidence="6">
    <location>
        <begin position="85"/>
        <end position="106"/>
    </location>
</feature>
<dbReference type="SUPFAM" id="SSF103481">
    <property type="entry name" value="Multidrug resistance efflux transporter EmrE"/>
    <property type="match status" value="2"/>
</dbReference>
<feature type="transmembrane region" description="Helical" evidence="6">
    <location>
        <begin position="241"/>
        <end position="259"/>
    </location>
</feature>
<feature type="transmembrane region" description="Helical" evidence="6">
    <location>
        <begin position="57"/>
        <end position="79"/>
    </location>
</feature>
<feature type="transmembrane region" description="Helical" evidence="6">
    <location>
        <begin position="204"/>
        <end position="229"/>
    </location>
</feature>
<feature type="transmembrane region" description="Helical" evidence="6">
    <location>
        <begin position="7"/>
        <end position="27"/>
    </location>
</feature>
<feature type="domain" description="EamA" evidence="7">
    <location>
        <begin position="142"/>
        <end position="281"/>
    </location>
</feature>
<evidence type="ECO:0000256" key="4">
    <source>
        <dbReference type="ARBA" id="ARBA00022989"/>
    </source>
</evidence>
<feature type="transmembrane region" description="Helical" evidence="6">
    <location>
        <begin position="174"/>
        <end position="192"/>
    </location>
</feature>
<keyword evidence="3 6" id="KW-0812">Transmembrane</keyword>
<dbReference type="PANTHER" id="PTHR32322">
    <property type="entry name" value="INNER MEMBRANE TRANSPORTER"/>
    <property type="match status" value="1"/>
</dbReference>
<keyword evidence="5 6" id="KW-0472">Membrane</keyword>
<comment type="subcellular location">
    <subcellularLocation>
        <location evidence="1">Membrane</location>
        <topology evidence="1">Multi-pass membrane protein</topology>
    </subcellularLocation>
</comment>
<comment type="similarity">
    <text evidence="2">Belongs to the EamA transporter family.</text>
</comment>
<accession>A0A8J7PHK9</accession>
<feature type="domain" description="EamA" evidence="7">
    <location>
        <begin position="7"/>
        <end position="130"/>
    </location>
</feature>
<sequence length="305" mass="34396">MTLRDSITAIFVVFLWSTSLLVQKFAATHISNYFLGFLRLLPAIPLLLIYRKPPHQLWRYLIVGFFWNILNFLFIGFGFKVGISAGISSFLIQTNVFFGVLFCYLFLQEKVHLFEVIGMVISFYGIYLLTQDSSNTLHNNTMIGIISILLSSICWGIGFTLLKKMKIGATMADNAWLSTISVPCLFAIISISEGPQQTLLEFSHLSTIGIACALYVGIISTICASYLWLKLAHRITTAQQAPFMLLLPIFTCILSSIFMQEMLTFSQLLAGVIILAGVFVTRCYPLLKRFKIDAFLIKLRVMPHD</sequence>
<evidence type="ECO:0000256" key="3">
    <source>
        <dbReference type="ARBA" id="ARBA00022692"/>
    </source>
</evidence>
<dbReference type="PANTHER" id="PTHR32322:SF2">
    <property type="entry name" value="EAMA DOMAIN-CONTAINING PROTEIN"/>
    <property type="match status" value="1"/>
</dbReference>
<comment type="caution">
    <text evidence="8">The sequence shown here is derived from an EMBL/GenBank/DDBJ whole genome shotgun (WGS) entry which is preliminary data.</text>
</comment>
<evidence type="ECO:0000313" key="8">
    <source>
        <dbReference type="EMBL" id="MBN9412665.1"/>
    </source>
</evidence>
<name>A0A8J7PHK9_9PROT</name>
<feature type="transmembrane region" description="Helical" evidence="6">
    <location>
        <begin position="33"/>
        <end position="50"/>
    </location>
</feature>
<evidence type="ECO:0000256" key="5">
    <source>
        <dbReference type="ARBA" id="ARBA00023136"/>
    </source>
</evidence>
<keyword evidence="4 6" id="KW-1133">Transmembrane helix</keyword>
<protein>
    <submittedName>
        <fullName evidence="8">EamA family transporter</fullName>
    </submittedName>
</protein>
<evidence type="ECO:0000313" key="9">
    <source>
        <dbReference type="Proteomes" id="UP000664414"/>
    </source>
</evidence>
<dbReference type="Pfam" id="PF00892">
    <property type="entry name" value="EamA"/>
    <property type="match status" value="2"/>
</dbReference>
<gene>
    <name evidence="8" type="ORF">J0H12_01895</name>
</gene>
<evidence type="ECO:0000256" key="1">
    <source>
        <dbReference type="ARBA" id="ARBA00004141"/>
    </source>
</evidence>
<evidence type="ECO:0000259" key="7">
    <source>
        <dbReference type="Pfam" id="PF00892"/>
    </source>
</evidence>